<proteinExistence type="predicted"/>
<organism evidence="8 9">
    <name type="scientific">Paenibacillus albus</name>
    <dbReference type="NCBI Taxonomy" id="2495582"/>
    <lineage>
        <taxon>Bacteria</taxon>
        <taxon>Bacillati</taxon>
        <taxon>Bacillota</taxon>
        <taxon>Bacilli</taxon>
        <taxon>Bacillales</taxon>
        <taxon>Paenibacillaceae</taxon>
        <taxon>Paenibacillus</taxon>
    </lineage>
</organism>
<evidence type="ECO:0000256" key="6">
    <source>
        <dbReference type="SAM" id="Phobius"/>
    </source>
</evidence>
<dbReference type="GO" id="GO:0022857">
    <property type="term" value="F:transmembrane transporter activity"/>
    <property type="evidence" value="ECO:0007669"/>
    <property type="project" value="InterPro"/>
</dbReference>
<feature type="transmembrane region" description="Helical" evidence="6">
    <location>
        <begin position="98"/>
        <end position="125"/>
    </location>
</feature>
<dbReference type="InterPro" id="IPR052528">
    <property type="entry name" value="Sugar_transport-like"/>
</dbReference>
<dbReference type="Gene3D" id="1.20.1250.20">
    <property type="entry name" value="MFS general substrate transporter like domains"/>
    <property type="match status" value="2"/>
</dbReference>
<sequence>MNSMRAMVSSLRLQLGPRAWHNFSYDVTASLLFSFFNVVFNQFYVPMAIQQDASNIQVGLLSAAPAIGLLFSPIWAGLIERSNSPKPFVVVPNFIARALILLPAFFGVPLVYVCAALMFHMLMGIQAPAYASLVVRMYPPEHRGKLMGNTRVAMGLIMIPTAFFIGKWTDVSGPTGPLLFASVTGVISILVFNQVKARKIPPASGGQAKKSASFREQLQLIKQNPEIGIFFLACMFSGFGNLLANPLYQIFQVNRLELTNTEIGFARIAYFSCLLVSYLIVGSVIDKLSAKHTVVYGFAAFATVPLLYAFFGNYPAVLIGSGMQGIGDAIWDIGFLSYMLRLAKGREVIVFGLHLMLFGIRGTIGPLLSTTLSGVIPIADILYASAIFGVAGVLTFALFSRKASGRMQEAERV</sequence>
<evidence type="ECO:0000256" key="5">
    <source>
        <dbReference type="ARBA" id="ARBA00023136"/>
    </source>
</evidence>
<feature type="transmembrane region" description="Helical" evidence="6">
    <location>
        <begin position="348"/>
        <end position="369"/>
    </location>
</feature>
<feature type="transmembrane region" description="Helical" evidence="6">
    <location>
        <begin position="146"/>
        <end position="166"/>
    </location>
</feature>
<keyword evidence="2" id="KW-0813">Transport</keyword>
<dbReference type="InterPro" id="IPR011701">
    <property type="entry name" value="MFS"/>
</dbReference>
<dbReference type="Proteomes" id="UP000272528">
    <property type="component" value="Chromosome"/>
</dbReference>
<reference evidence="9" key="1">
    <citation type="submission" date="2018-12" db="EMBL/GenBank/DDBJ databases">
        <title>Genome sequence of Peanibacillus sp.</title>
        <authorList>
            <person name="Subramani G."/>
            <person name="Srinivasan S."/>
            <person name="Kim M.K."/>
        </authorList>
    </citation>
    <scope>NUCLEOTIDE SEQUENCE [LARGE SCALE GENOMIC DNA]</scope>
    <source>
        <strain evidence="9">18JY67-1</strain>
    </source>
</reference>
<dbReference type="KEGG" id="palb:EJC50_11390"/>
<evidence type="ECO:0000313" key="9">
    <source>
        <dbReference type="Proteomes" id="UP000272528"/>
    </source>
</evidence>
<dbReference type="SUPFAM" id="SSF103473">
    <property type="entry name" value="MFS general substrate transporter"/>
    <property type="match status" value="1"/>
</dbReference>
<name>A0A3Q8X4E1_9BACL</name>
<dbReference type="PANTHER" id="PTHR23526:SF4">
    <property type="entry name" value="INTEGRAL MEMBRANE TRANSPORT PROTEIN"/>
    <property type="match status" value="1"/>
</dbReference>
<dbReference type="OrthoDB" id="2370447at2"/>
<keyword evidence="5 6" id="KW-0472">Membrane</keyword>
<evidence type="ECO:0000256" key="4">
    <source>
        <dbReference type="ARBA" id="ARBA00022989"/>
    </source>
</evidence>
<dbReference type="InterPro" id="IPR020846">
    <property type="entry name" value="MFS_dom"/>
</dbReference>
<dbReference type="Pfam" id="PF07690">
    <property type="entry name" value="MFS_1"/>
    <property type="match status" value="1"/>
</dbReference>
<feature type="transmembrane region" description="Helical" evidence="6">
    <location>
        <begin position="227"/>
        <end position="244"/>
    </location>
</feature>
<feature type="transmembrane region" description="Helical" evidence="6">
    <location>
        <begin position="58"/>
        <end position="78"/>
    </location>
</feature>
<feature type="transmembrane region" description="Helical" evidence="6">
    <location>
        <begin position="27"/>
        <end position="46"/>
    </location>
</feature>
<feature type="transmembrane region" description="Helical" evidence="6">
    <location>
        <begin position="381"/>
        <end position="399"/>
    </location>
</feature>
<evidence type="ECO:0000256" key="2">
    <source>
        <dbReference type="ARBA" id="ARBA00022448"/>
    </source>
</evidence>
<dbReference type="GO" id="GO:0005886">
    <property type="term" value="C:plasma membrane"/>
    <property type="evidence" value="ECO:0007669"/>
    <property type="project" value="UniProtKB-SubCell"/>
</dbReference>
<dbReference type="InterPro" id="IPR036259">
    <property type="entry name" value="MFS_trans_sf"/>
</dbReference>
<gene>
    <name evidence="8" type="ORF">EJC50_11390</name>
</gene>
<feature type="transmembrane region" description="Helical" evidence="6">
    <location>
        <begin position="264"/>
        <end position="281"/>
    </location>
</feature>
<keyword evidence="9" id="KW-1185">Reference proteome</keyword>
<evidence type="ECO:0000256" key="3">
    <source>
        <dbReference type="ARBA" id="ARBA00022692"/>
    </source>
</evidence>
<protein>
    <submittedName>
        <fullName evidence="8">MFS transporter</fullName>
    </submittedName>
</protein>
<feature type="transmembrane region" description="Helical" evidence="6">
    <location>
        <begin position="317"/>
        <end position="336"/>
    </location>
</feature>
<evidence type="ECO:0000313" key="8">
    <source>
        <dbReference type="EMBL" id="AZN40187.1"/>
    </source>
</evidence>
<keyword evidence="3 6" id="KW-0812">Transmembrane</keyword>
<comment type="subcellular location">
    <subcellularLocation>
        <location evidence="1">Cell membrane</location>
        <topology evidence="1">Multi-pass membrane protein</topology>
    </subcellularLocation>
</comment>
<feature type="transmembrane region" description="Helical" evidence="6">
    <location>
        <begin position="293"/>
        <end position="311"/>
    </location>
</feature>
<feature type="transmembrane region" description="Helical" evidence="6">
    <location>
        <begin position="178"/>
        <end position="195"/>
    </location>
</feature>
<dbReference type="PROSITE" id="PS50850">
    <property type="entry name" value="MFS"/>
    <property type="match status" value="1"/>
</dbReference>
<dbReference type="EMBL" id="CP034437">
    <property type="protein sequence ID" value="AZN40187.1"/>
    <property type="molecule type" value="Genomic_DNA"/>
</dbReference>
<dbReference type="PANTHER" id="PTHR23526">
    <property type="entry name" value="INTEGRAL MEMBRANE TRANSPORT PROTEIN-RELATED"/>
    <property type="match status" value="1"/>
</dbReference>
<feature type="domain" description="Major facilitator superfamily (MFS) profile" evidence="7">
    <location>
        <begin position="226"/>
        <end position="413"/>
    </location>
</feature>
<dbReference type="AlphaFoldDB" id="A0A3Q8X4E1"/>
<evidence type="ECO:0000256" key="1">
    <source>
        <dbReference type="ARBA" id="ARBA00004651"/>
    </source>
</evidence>
<evidence type="ECO:0000259" key="7">
    <source>
        <dbReference type="PROSITE" id="PS50850"/>
    </source>
</evidence>
<dbReference type="RefSeq" id="WP_126015423.1">
    <property type="nucleotide sequence ID" value="NZ_CP034437.1"/>
</dbReference>
<accession>A0A3Q8X4E1</accession>
<keyword evidence="4 6" id="KW-1133">Transmembrane helix</keyword>